<evidence type="ECO:0000259" key="8">
    <source>
        <dbReference type="SMART" id="SM00893"/>
    </source>
</evidence>
<name>A0A7Y9JYV8_9CELL</name>
<comment type="cofactor">
    <cofactor evidence="1">
        <name>FAD</name>
        <dbReference type="ChEBI" id="CHEBI:57692"/>
    </cofactor>
</comment>
<dbReference type="AlphaFoldDB" id="A0A7Y9JYV8"/>
<evidence type="ECO:0000313" key="12">
    <source>
        <dbReference type="Proteomes" id="UP000618382"/>
    </source>
</evidence>
<reference evidence="9 12" key="2">
    <citation type="submission" date="2021-01" db="EMBL/GenBank/DDBJ databases">
        <title>Whole genome shotgun sequence of Cellulomonas oligotrophica NBRC 109435.</title>
        <authorList>
            <person name="Komaki H."/>
            <person name="Tamura T."/>
        </authorList>
    </citation>
    <scope>NUCLEOTIDE SEQUENCE [LARGE SCALE GENOMIC DNA]</scope>
    <source>
        <strain evidence="9 12">NBRC 109435</strain>
    </source>
</reference>
<accession>A0A7Y9JYV8</accession>
<gene>
    <name evidence="10" type="ORF">BKA21_002746</name>
    <name evidence="9" type="ORF">Col01nite_31360</name>
</gene>
<dbReference type="Proteomes" id="UP000577956">
    <property type="component" value="Unassembled WGS sequence"/>
</dbReference>
<evidence type="ECO:0000256" key="6">
    <source>
        <dbReference type="ARBA" id="ARBA00022982"/>
    </source>
</evidence>
<dbReference type="InterPro" id="IPR012255">
    <property type="entry name" value="ETF_b"/>
</dbReference>
<dbReference type="PIRSF" id="PIRSF000090">
    <property type="entry name" value="Beta-ETF"/>
    <property type="match status" value="1"/>
</dbReference>
<dbReference type="CDD" id="cd01714">
    <property type="entry name" value="ETF_beta"/>
    <property type="match status" value="1"/>
</dbReference>
<evidence type="ECO:0000313" key="11">
    <source>
        <dbReference type="Proteomes" id="UP000577956"/>
    </source>
</evidence>
<organism evidence="10 11">
    <name type="scientific">Cellulomonas oligotrophica</name>
    <dbReference type="NCBI Taxonomy" id="931536"/>
    <lineage>
        <taxon>Bacteria</taxon>
        <taxon>Bacillati</taxon>
        <taxon>Actinomycetota</taxon>
        <taxon>Actinomycetes</taxon>
        <taxon>Micrococcales</taxon>
        <taxon>Cellulomonadaceae</taxon>
        <taxon>Cellulomonas</taxon>
    </lineage>
</organism>
<sequence>MRIVVCVKHVPDVQADRTFRADGRVDRTEDDGTLNELDEHALEAGLVLAEEVGGEVVVLTMGPPAAESAVRRGLQVGARQAVHVVDDALAGSDAFATAHVLAAAIRRISQDGPVDLVLTGMASLDGMTSVVPSLLAVELEVAGLTSAASVSVADGRVRVERHLDEAHEVLEAPLPAVVSVTDRANEPRYPSFKGIAAARRTPVVQWSTTDLGVAPAEVGSAAARTRVIEATARPPRQNRVLLTDSGDAGLRLAAYLVDNNLA</sequence>
<dbReference type="Pfam" id="PF01012">
    <property type="entry name" value="ETF"/>
    <property type="match status" value="1"/>
</dbReference>
<dbReference type="InterPro" id="IPR014729">
    <property type="entry name" value="Rossmann-like_a/b/a_fold"/>
</dbReference>
<evidence type="ECO:0000256" key="3">
    <source>
        <dbReference type="ARBA" id="ARBA00011355"/>
    </source>
</evidence>
<dbReference type="PANTHER" id="PTHR21294">
    <property type="entry name" value="ELECTRON TRANSFER FLAVOPROTEIN BETA-SUBUNIT"/>
    <property type="match status" value="1"/>
</dbReference>
<dbReference type="PANTHER" id="PTHR21294:SF8">
    <property type="entry name" value="ELECTRON TRANSFER FLAVOPROTEIN SUBUNIT BETA"/>
    <property type="match status" value="1"/>
</dbReference>
<feature type="domain" description="Electron transfer flavoprotein alpha/beta-subunit N-terminal" evidence="8">
    <location>
        <begin position="22"/>
        <end position="215"/>
    </location>
</feature>
<keyword evidence="5" id="KW-0813">Transport</keyword>
<evidence type="ECO:0000256" key="4">
    <source>
        <dbReference type="ARBA" id="ARBA00016797"/>
    </source>
</evidence>
<comment type="subunit">
    <text evidence="3">Heterodimer of an alpha and a beta subunit.</text>
</comment>
<dbReference type="GO" id="GO:0005829">
    <property type="term" value="C:cytosol"/>
    <property type="evidence" value="ECO:0007669"/>
    <property type="project" value="TreeGrafter"/>
</dbReference>
<comment type="function">
    <text evidence="7">The electron transfer flavoprotein serves as a specific electron acceptor for other dehydrogenases. It transfers the electrons to the main respiratory chain via ETF-ubiquinone oxidoreductase (ETF dehydrogenase).</text>
</comment>
<dbReference type="RefSeq" id="WP_140459643.1">
    <property type="nucleotide sequence ID" value="NZ_BAABFI010000009.1"/>
</dbReference>
<comment type="caution">
    <text evidence="10">The sequence shown here is derived from an EMBL/GenBank/DDBJ whole genome shotgun (WGS) entry which is preliminary data.</text>
</comment>
<evidence type="ECO:0000313" key="9">
    <source>
        <dbReference type="EMBL" id="GIG33977.1"/>
    </source>
</evidence>
<keyword evidence="6" id="KW-0249">Electron transport</keyword>
<evidence type="ECO:0000313" key="10">
    <source>
        <dbReference type="EMBL" id="NYD87197.1"/>
    </source>
</evidence>
<dbReference type="SMART" id="SM00893">
    <property type="entry name" value="ETF"/>
    <property type="match status" value="1"/>
</dbReference>
<protein>
    <recommendedName>
        <fullName evidence="4">Electron transfer flavoprotein subunit beta</fullName>
    </recommendedName>
</protein>
<comment type="similarity">
    <text evidence="2">Belongs to the ETF beta-subunit/FixA family.</text>
</comment>
<dbReference type="EMBL" id="JACCBK010000001">
    <property type="protein sequence ID" value="NYD87197.1"/>
    <property type="molecule type" value="Genomic_DNA"/>
</dbReference>
<proteinExistence type="inferred from homology"/>
<dbReference type="InterPro" id="IPR033948">
    <property type="entry name" value="ETF_beta_N"/>
</dbReference>
<dbReference type="Proteomes" id="UP000618382">
    <property type="component" value="Unassembled WGS sequence"/>
</dbReference>
<evidence type="ECO:0000256" key="5">
    <source>
        <dbReference type="ARBA" id="ARBA00022448"/>
    </source>
</evidence>
<dbReference type="Gene3D" id="3.40.50.620">
    <property type="entry name" value="HUPs"/>
    <property type="match status" value="1"/>
</dbReference>
<keyword evidence="12" id="KW-1185">Reference proteome</keyword>
<dbReference type="SUPFAM" id="SSF52402">
    <property type="entry name" value="Adenine nucleotide alpha hydrolases-like"/>
    <property type="match status" value="1"/>
</dbReference>
<evidence type="ECO:0000256" key="7">
    <source>
        <dbReference type="ARBA" id="ARBA00025649"/>
    </source>
</evidence>
<dbReference type="GO" id="GO:0009055">
    <property type="term" value="F:electron transfer activity"/>
    <property type="evidence" value="ECO:0007669"/>
    <property type="project" value="InterPro"/>
</dbReference>
<dbReference type="EMBL" id="BONN01000011">
    <property type="protein sequence ID" value="GIG33977.1"/>
    <property type="molecule type" value="Genomic_DNA"/>
</dbReference>
<reference evidence="10 11" key="1">
    <citation type="submission" date="2020-07" db="EMBL/GenBank/DDBJ databases">
        <title>Sequencing the genomes of 1000 actinobacteria strains.</title>
        <authorList>
            <person name="Klenk H.-P."/>
        </authorList>
    </citation>
    <scope>NUCLEOTIDE SEQUENCE [LARGE SCALE GENOMIC DNA]</scope>
    <source>
        <strain evidence="10 11">DSM 24482</strain>
    </source>
</reference>
<evidence type="ECO:0000256" key="2">
    <source>
        <dbReference type="ARBA" id="ARBA00007557"/>
    </source>
</evidence>
<dbReference type="InterPro" id="IPR014730">
    <property type="entry name" value="ETF_a/b_N"/>
</dbReference>
<evidence type="ECO:0000256" key="1">
    <source>
        <dbReference type="ARBA" id="ARBA00001974"/>
    </source>
</evidence>